<keyword evidence="8" id="KW-0868">Chloride</keyword>
<evidence type="ECO:0000313" key="13">
    <source>
        <dbReference type="Proteomes" id="UP000259030"/>
    </source>
</evidence>
<dbReference type="KEGG" id="dfc:DFI_04700"/>
<dbReference type="PROSITE" id="PS51202">
    <property type="entry name" value="RCK_C"/>
    <property type="match status" value="1"/>
</dbReference>
<dbReference type="GO" id="GO:0006813">
    <property type="term" value="P:potassium ion transport"/>
    <property type="evidence" value="ECO:0007669"/>
    <property type="project" value="InterPro"/>
</dbReference>
<keyword evidence="7" id="KW-0869">Chloride channel</keyword>
<keyword evidence="13" id="KW-1185">Reference proteome</keyword>
<evidence type="ECO:0000256" key="1">
    <source>
        <dbReference type="ARBA" id="ARBA00004141"/>
    </source>
</evidence>
<evidence type="ECO:0000256" key="5">
    <source>
        <dbReference type="ARBA" id="ARBA00023065"/>
    </source>
</evidence>
<organism evidence="12 13">
    <name type="scientific">Deinococcus ficus</name>
    <dbReference type="NCBI Taxonomy" id="317577"/>
    <lineage>
        <taxon>Bacteria</taxon>
        <taxon>Thermotogati</taxon>
        <taxon>Deinococcota</taxon>
        <taxon>Deinococci</taxon>
        <taxon>Deinococcales</taxon>
        <taxon>Deinococcaceae</taxon>
        <taxon>Deinococcus</taxon>
    </lineage>
</organism>
<dbReference type="Pfam" id="PF00654">
    <property type="entry name" value="Voltage_CLC"/>
    <property type="match status" value="1"/>
</dbReference>
<dbReference type="AlphaFoldDB" id="A0A221SUW5"/>
<dbReference type="PANTHER" id="PTHR43427">
    <property type="entry name" value="CHLORIDE CHANNEL PROTEIN CLC-E"/>
    <property type="match status" value="1"/>
</dbReference>
<dbReference type="InterPro" id="IPR036721">
    <property type="entry name" value="RCK_C_sf"/>
</dbReference>
<evidence type="ECO:0000259" key="11">
    <source>
        <dbReference type="PROSITE" id="PS51202"/>
    </source>
</evidence>
<evidence type="ECO:0000256" key="2">
    <source>
        <dbReference type="ARBA" id="ARBA00022448"/>
    </source>
</evidence>
<comment type="subcellular location">
    <subcellularLocation>
        <location evidence="1">Membrane</location>
        <topology evidence="1">Multi-pass membrane protein</topology>
    </subcellularLocation>
</comment>
<gene>
    <name evidence="12" type="ORF">DFI_04700</name>
</gene>
<dbReference type="GO" id="GO:0034707">
    <property type="term" value="C:chloride channel complex"/>
    <property type="evidence" value="ECO:0007669"/>
    <property type="project" value="UniProtKB-KW"/>
</dbReference>
<dbReference type="Proteomes" id="UP000259030">
    <property type="component" value="Chromosome"/>
</dbReference>
<dbReference type="GO" id="GO:0005254">
    <property type="term" value="F:chloride channel activity"/>
    <property type="evidence" value="ECO:0007669"/>
    <property type="project" value="UniProtKB-KW"/>
</dbReference>
<evidence type="ECO:0000256" key="4">
    <source>
        <dbReference type="ARBA" id="ARBA00022989"/>
    </source>
</evidence>
<keyword evidence="3 10" id="KW-0812">Transmembrane</keyword>
<evidence type="ECO:0000256" key="3">
    <source>
        <dbReference type="ARBA" id="ARBA00022692"/>
    </source>
</evidence>
<feature type="transmembrane region" description="Helical" evidence="10">
    <location>
        <begin position="200"/>
        <end position="220"/>
    </location>
</feature>
<dbReference type="InterPro" id="IPR006037">
    <property type="entry name" value="RCK_C"/>
</dbReference>
<dbReference type="Pfam" id="PF02080">
    <property type="entry name" value="TrkA_C"/>
    <property type="match status" value="1"/>
</dbReference>
<protein>
    <submittedName>
        <fullName evidence="12">Cl-channel voltage-gated family protein</fullName>
    </submittedName>
</protein>
<evidence type="ECO:0000256" key="10">
    <source>
        <dbReference type="SAM" id="Phobius"/>
    </source>
</evidence>
<feature type="transmembrane region" description="Helical" evidence="10">
    <location>
        <begin position="363"/>
        <end position="387"/>
    </location>
</feature>
<feature type="domain" description="RCK C-terminal" evidence="11">
    <location>
        <begin position="462"/>
        <end position="543"/>
    </location>
</feature>
<evidence type="ECO:0000256" key="8">
    <source>
        <dbReference type="ARBA" id="ARBA00023214"/>
    </source>
</evidence>
<keyword evidence="5" id="KW-0406">Ion transport</keyword>
<feature type="transmembrane region" description="Helical" evidence="10">
    <location>
        <begin position="165"/>
        <end position="188"/>
    </location>
</feature>
<accession>A0A221SUW5</accession>
<feature type="transmembrane region" description="Helical" evidence="10">
    <location>
        <begin position="240"/>
        <end position="260"/>
    </location>
</feature>
<dbReference type="GO" id="GO:0008324">
    <property type="term" value="F:monoatomic cation transmembrane transporter activity"/>
    <property type="evidence" value="ECO:0007669"/>
    <property type="project" value="InterPro"/>
</dbReference>
<proteinExistence type="predicted"/>
<feature type="transmembrane region" description="Helical" evidence="10">
    <location>
        <begin position="64"/>
        <end position="89"/>
    </location>
</feature>
<dbReference type="RefSeq" id="WP_027462120.1">
    <property type="nucleotide sequence ID" value="NZ_CP021081.1"/>
</dbReference>
<dbReference type="InterPro" id="IPR014743">
    <property type="entry name" value="Cl-channel_core"/>
</dbReference>
<dbReference type="EMBL" id="CP021081">
    <property type="protein sequence ID" value="ASN80401.1"/>
    <property type="molecule type" value="Genomic_DNA"/>
</dbReference>
<dbReference type="STRING" id="317577.GCA_000419625_00196"/>
<evidence type="ECO:0000256" key="9">
    <source>
        <dbReference type="ARBA" id="ARBA00023303"/>
    </source>
</evidence>
<feature type="transmembrane region" description="Helical" evidence="10">
    <location>
        <begin position="333"/>
        <end position="357"/>
    </location>
</feature>
<evidence type="ECO:0000256" key="6">
    <source>
        <dbReference type="ARBA" id="ARBA00023136"/>
    </source>
</evidence>
<dbReference type="PANTHER" id="PTHR43427:SF6">
    <property type="entry name" value="CHLORIDE CHANNEL PROTEIN CLC-E"/>
    <property type="match status" value="1"/>
</dbReference>
<reference evidence="12 13" key="1">
    <citation type="submission" date="2017-05" db="EMBL/GenBank/DDBJ databases">
        <title>The complete genome sequence of Deinococcus ficus isolated from the rhizosphere of the Ficus religiosa L. in Taiwan.</title>
        <authorList>
            <person name="Wu K.-M."/>
            <person name="Liao T.-L."/>
            <person name="Liu Y.-M."/>
            <person name="Young C.-C."/>
            <person name="Tsai S.-F."/>
        </authorList>
    </citation>
    <scope>NUCLEOTIDE SEQUENCE [LARGE SCALE GENOMIC DNA]</scope>
    <source>
        <strain evidence="12 13">CC-FR2-10</strain>
    </source>
</reference>
<keyword evidence="6 10" id="KW-0472">Membrane</keyword>
<name>A0A221SUW5_9DEIO</name>
<feature type="transmembrane region" description="Helical" evidence="10">
    <location>
        <begin position="272"/>
        <end position="294"/>
    </location>
</feature>
<sequence length="546" mass="55833">MRSPLPRSVLTRLETGRLVVLSVLLGMLVGGLGILLRLALDALATLRDVVIGYSPPGTPGEGGLMMTFGAALPWALLVLPALGMLYTALTPARRGDALNALIASYHTRAPLPGLRSQVGTLGAAAAANASGLLVGRDTPFLLAGQLGAALLRRVTSLDAVEFRTLTLAGAASALGLVLHAPLAAAVLLAEVLYRRFEFEFEVLMPCLLAAVAGSAVYGLAFGFSPLFSVPTLPAPAAPQLAQYLLIALATTLAAVVAVLLSRLLPTTVTGAWYRPLLGGLFGLLTAAVAVFVTPDILGGGSGWQQLALSGFVGTEGLGLGLLRWTLLALGAQLAFGGGVLPSVAIGGLLGTGLGSLLGVDPAIASMIGAVSVLTVTLNVPVAAALLATTWGGEALLPLALVAAGIAHVLSGPRGLMDAQVTARKDSGAHNTAAPLLPEGIRYAPRVNVVNVTSVPAAVPFDRPAAPEGALRGERELYRRSVPRSWQGTRLSLVALPPGVEVVGVIRDGTVRVPRPDLRLTPDDELIFLADAEAFAALEGVLRLTGS</sequence>
<evidence type="ECO:0000256" key="7">
    <source>
        <dbReference type="ARBA" id="ARBA00023173"/>
    </source>
</evidence>
<dbReference type="InterPro" id="IPR001807">
    <property type="entry name" value="ClC"/>
</dbReference>
<feature type="transmembrane region" description="Helical" evidence="10">
    <location>
        <begin position="306"/>
        <end position="326"/>
    </location>
</feature>
<dbReference type="SUPFAM" id="SSF81340">
    <property type="entry name" value="Clc chloride channel"/>
    <property type="match status" value="1"/>
</dbReference>
<dbReference type="Gene3D" id="1.10.3080.10">
    <property type="entry name" value="Clc chloride channel"/>
    <property type="match status" value="1"/>
</dbReference>
<feature type="transmembrane region" description="Helical" evidence="10">
    <location>
        <begin position="20"/>
        <end position="43"/>
    </location>
</feature>
<keyword evidence="4 10" id="KW-1133">Transmembrane helix</keyword>
<keyword evidence="9" id="KW-0407">Ion channel</keyword>
<dbReference type="SUPFAM" id="SSF116726">
    <property type="entry name" value="TrkA C-terminal domain-like"/>
    <property type="match status" value="1"/>
</dbReference>
<dbReference type="InterPro" id="IPR050368">
    <property type="entry name" value="ClC-type_chloride_channel"/>
</dbReference>
<evidence type="ECO:0000313" key="12">
    <source>
        <dbReference type="EMBL" id="ASN80401.1"/>
    </source>
</evidence>
<dbReference type="Gene3D" id="3.30.70.1450">
    <property type="entry name" value="Regulator of K+ conductance, C-terminal domain"/>
    <property type="match status" value="1"/>
</dbReference>
<feature type="transmembrane region" description="Helical" evidence="10">
    <location>
        <begin position="394"/>
        <end position="410"/>
    </location>
</feature>
<keyword evidence="2" id="KW-0813">Transport</keyword>